<dbReference type="RefSeq" id="XP_003006767.1">
    <property type="nucleotide sequence ID" value="XM_003006721.1"/>
</dbReference>
<accession>C9SCI2</accession>
<dbReference type="GO" id="GO:0000981">
    <property type="term" value="F:DNA-binding transcription factor activity, RNA polymerase II-specific"/>
    <property type="evidence" value="ECO:0007669"/>
    <property type="project" value="InterPro"/>
</dbReference>
<dbReference type="PANTHER" id="PTHR47338">
    <property type="entry name" value="ZN(II)2CYS6 TRANSCRIPTION FACTOR (EUROFUNG)-RELATED"/>
    <property type="match status" value="1"/>
</dbReference>
<evidence type="ECO:0000256" key="5">
    <source>
        <dbReference type="ARBA" id="ARBA00023242"/>
    </source>
</evidence>
<dbReference type="GO" id="GO:0046872">
    <property type="term" value="F:metal ion binding"/>
    <property type="evidence" value="ECO:0007669"/>
    <property type="project" value="UniProtKB-KW"/>
</dbReference>
<keyword evidence="2" id="KW-0479">Metal-binding</keyword>
<dbReference type="GO" id="GO:0005634">
    <property type="term" value="C:nucleus"/>
    <property type="evidence" value="ECO:0007669"/>
    <property type="project" value="UniProtKB-SubCell"/>
</dbReference>
<name>C9SCI2_VERA1</name>
<dbReference type="STRING" id="526221.C9SCI2"/>
<protein>
    <submittedName>
        <fullName evidence="6">Fungal specific transcription factor domain-containing protein</fullName>
    </submittedName>
</protein>
<evidence type="ECO:0000313" key="6">
    <source>
        <dbReference type="EMBL" id="EEY16797.1"/>
    </source>
</evidence>
<dbReference type="InterPro" id="IPR050815">
    <property type="entry name" value="TF_fung"/>
</dbReference>
<proteinExistence type="predicted"/>
<evidence type="ECO:0000256" key="1">
    <source>
        <dbReference type="ARBA" id="ARBA00004123"/>
    </source>
</evidence>
<dbReference type="AlphaFoldDB" id="C9SCI2"/>
<dbReference type="OrthoDB" id="3862662at2759"/>
<evidence type="ECO:0000256" key="4">
    <source>
        <dbReference type="ARBA" id="ARBA00023163"/>
    </source>
</evidence>
<dbReference type="CDD" id="cd12148">
    <property type="entry name" value="fungal_TF_MHR"/>
    <property type="match status" value="1"/>
</dbReference>
<dbReference type="GeneID" id="9532909"/>
<dbReference type="EMBL" id="DS985216">
    <property type="protein sequence ID" value="EEY16797.1"/>
    <property type="molecule type" value="Genomic_DNA"/>
</dbReference>
<evidence type="ECO:0000313" key="7">
    <source>
        <dbReference type="Proteomes" id="UP000008698"/>
    </source>
</evidence>
<sequence>MKLSSNFDHDDGTVRNPAVYQLAKECCTSMERDRFISLRLVQCLTLIAVYELGHAIFPEAYATIGHASRLGGMIGLHNKTLAQQLFVTADTWTCGEEQRRTWYVNIGTRYLPPSVLEPCLDALLPVNDQDWNEGRISASESLLTTSFHSTANLGSFARTCQAAHILNKVLKHRDHRTHSGQDTETVLHEALALHGALVALEESLAPHCVFLGDSHNDESAGTVDSPLTHPGPEVVVTATSPGMENALALSLSASARMVLYKIYGPNEPKAGYGGGRTALETQMQRLSLAGTRDLVLRLGSGLAGGVTCGGATSPMLSSLSYHVAKQCAWLIKEDYDTTMYQALRKLVDSLRQLATEWQVAQEYLALLGKGGILGMIPDE</sequence>
<keyword evidence="7" id="KW-1185">Reference proteome</keyword>
<evidence type="ECO:0000256" key="3">
    <source>
        <dbReference type="ARBA" id="ARBA00023015"/>
    </source>
</evidence>
<reference evidence="7" key="1">
    <citation type="journal article" date="2011" name="PLoS Pathog.">
        <title>Comparative genomics yields insights into niche adaptation of plant vascular wilt pathogens.</title>
        <authorList>
            <person name="Klosterman S.J."/>
            <person name="Subbarao K.V."/>
            <person name="Kang S."/>
            <person name="Veronese P."/>
            <person name="Gold S.E."/>
            <person name="Thomma B.P.H.J."/>
            <person name="Chen Z."/>
            <person name="Henrissat B."/>
            <person name="Lee Y.-H."/>
            <person name="Park J."/>
            <person name="Garcia-Pedrajas M.D."/>
            <person name="Barbara D.J."/>
            <person name="Anchieta A."/>
            <person name="de Jonge R."/>
            <person name="Santhanam P."/>
            <person name="Maruthachalam K."/>
            <person name="Atallah Z."/>
            <person name="Amyotte S.G."/>
            <person name="Paz Z."/>
            <person name="Inderbitzin P."/>
            <person name="Hayes R.J."/>
            <person name="Heiman D.I."/>
            <person name="Young S."/>
            <person name="Zeng Q."/>
            <person name="Engels R."/>
            <person name="Galagan J."/>
            <person name="Cuomo C.A."/>
            <person name="Dobinson K.F."/>
            <person name="Ma L.-J."/>
        </authorList>
    </citation>
    <scope>NUCLEOTIDE SEQUENCE [LARGE SCALE GENOMIC DNA]</scope>
    <source>
        <strain evidence="7">VaMs.102 / ATCC MYA-4576 / FGSC 10136</strain>
    </source>
</reference>
<dbReference type="OMA" id="EDHEPQM"/>
<dbReference type="PANTHER" id="PTHR47338:SF20">
    <property type="entry name" value="ZN(II)2CYS6 TRANSCRIPTION FACTOR (EUROFUNG)"/>
    <property type="match status" value="1"/>
</dbReference>
<evidence type="ECO:0000256" key="2">
    <source>
        <dbReference type="ARBA" id="ARBA00022723"/>
    </source>
</evidence>
<comment type="subcellular location">
    <subcellularLocation>
        <location evidence="1">Nucleus</location>
    </subcellularLocation>
</comment>
<dbReference type="Proteomes" id="UP000008698">
    <property type="component" value="Unassembled WGS sequence"/>
</dbReference>
<keyword evidence="3" id="KW-0805">Transcription regulation</keyword>
<keyword evidence="5" id="KW-0539">Nucleus</keyword>
<gene>
    <name evidence="6" type="ORF">VDBG_02906</name>
</gene>
<dbReference type="KEGG" id="val:VDBG_02906"/>
<keyword evidence="4" id="KW-0804">Transcription</keyword>
<organism evidence="7">
    <name type="scientific">Verticillium alfalfae (strain VaMs.102 / ATCC MYA-4576 / FGSC 10136)</name>
    <name type="common">Verticillium wilt of alfalfa</name>
    <name type="synonym">Verticillium albo-atrum</name>
    <dbReference type="NCBI Taxonomy" id="526221"/>
    <lineage>
        <taxon>Eukaryota</taxon>
        <taxon>Fungi</taxon>
        <taxon>Dikarya</taxon>
        <taxon>Ascomycota</taxon>
        <taxon>Pezizomycotina</taxon>
        <taxon>Sordariomycetes</taxon>
        <taxon>Hypocreomycetidae</taxon>
        <taxon>Glomerellales</taxon>
        <taxon>Plectosphaerellaceae</taxon>
        <taxon>Verticillium</taxon>
    </lineage>
</organism>
<dbReference type="HOGENOM" id="CLU_023880_3_1_1"/>
<dbReference type="eggNOG" id="ENOG502SID0">
    <property type="taxonomic scope" value="Eukaryota"/>
</dbReference>